<evidence type="ECO:0000256" key="2">
    <source>
        <dbReference type="ARBA" id="ARBA00022737"/>
    </source>
</evidence>
<accession>A0A8J3FPW3</accession>
<dbReference type="InterPro" id="IPR015943">
    <property type="entry name" value="WD40/YVTN_repeat-like_dom_sf"/>
</dbReference>
<organism evidence="5 6">
    <name type="scientific">Mangrovihabitans endophyticus</name>
    <dbReference type="NCBI Taxonomy" id="1751298"/>
    <lineage>
        <taxon>Bacteria</taxon>
        <taxon>Bacillati</taxon>
        <taxon>Actinomycetota</taxon>
        <taxon>Actinomycetes</taxon>
        <taxon>Micromonosporales</taxon>
        <taxon>Micromonosporaceae</taxon>
        <taxon>Mangrovihabitans</taxon>
    </lineage>
</organism>
<dbReference type="SUPFAM" id="SSF50998">
    <property type="entry name" value="Quinoprotein alcohol dehydrogenase-like"/>
    <property type="match status" value="1"/>
</dbReference>
<keyword evidence="1 3" id="KW-0853">WD repeat</keyword>
<reference evidence="5" key="1">
    <citation type="journal article" date="2014" name="Int. J. Syst. Evol. Microbiol.">
        <title>Complete genome sequence of Corynebacterium casei LMG S-19264T (=DSM 44701T), isolated from a smear-ripened cheese.</title>
        <authorList>
            <consortium name="US DOE Joint Genome Institute (JGI-PGF)"/>
            <person name="Walter F."/>
            <person name="Albersmeier A."/>
            <person name="Kalinowski J."/>
            <person name="Ruckert C."/>
        </authorList>
    </citation>
    <scope>NUCLEOTIDE SEQUENCE</scope>
    <source>
        <strain evidence="5">CGMCC 4.7299</strain>
    </source>
</reference>
<dbReference type="Gene3D" id="3.40.50.300">
    <property type="entry name" value="P-loop containing nucleotide triphosphate hydrolases"/>
    <property type="match status" value="1"/>
</dbReference>
<dbReference type="PANTHER" id="PTHR19879">
    <property type="entry name" value="TRANSCRIPTION INITIATION FACTOR TFIID"/>
    <property type="match status" value="1"/>
</dbReference>
<feature type="transmembrane region" description="Helical" evidence="4">
    <location>
        <begin position="418"/>
        <end position="443"/>
    </location>
</feature>
<keyword evidence="4" id="KW-1133">Transmembrane helix</keyword>
<comment type="caution">
    <text evidence="5">The sequence shown here is derived from an EMBL/GenBank/DDBJ whole genome shotgun (WGS) entry which is preliminary data.</text>
</comment>
<protein>
    <recommendedName>
        <fullName evidence="7">WD40 repeat</fullName>
    </recommendedName>
</protein>
<feature type="transmembrane region" description="Helical" evidence="4">
    <location>
        <begin position="748"/>
        <end position="770"/>
    </location>
</feature>
<feature type="transmembrane region" description="Helical" evidence="4">
    <location>
        <begin position="35"/>
        <end position="55"/>
    </location>
</feature>
<proteinExistence type="predicted"/>
<keyword evidence="2" id="KW-0677">Repeat</keyword>
<dbReference type="InterPro" id="IPR027417">
    <property type="entry name" value="P-loop_NTPase"/>
</dbReference>
<dbReference type="SUPFAM" id="SSF52540">
    <property type="entry name" value="P-loop containing nucleoside triphosphate hydrolases"/>
    <property type="match status" value="1"/>
</dbReference>
<feature type="transmembrane region" description="Helical" evidence="4">
    <location>
        <begin position="537"/>
        <end position="557"/>
    </location>
</feature>
<feature type="transmembrane region" description="Helical" evidence="4">
    <location>
        <begin position="660"/>
        <end position="685"/>
    </location>
</feature>
<dbReference type="Pfam" id="PF00400">
    <property type="entry name" value="WD40"/>
    <property type="match status" value="1"/>
</dbReference>
<dbReference type="PANTHER" id="PTHR19879:SF9">
    <property type="entry name" value="TRANSCRIPTION INITIATION FACTOR TFIID SUBUNIT 5"/>
    <property type="match status" value="1"/>
</dbReference>
<dbReference type="InterPro" id="IPR001680">
    <property type="entry name" value="WD40_rpt"/>
</dbReference>
<dbReference type="PROSITE" id="PS50082">
    <property type="entry name" value="WD_REPEATS_2"/>
    <property type="match status" value="1"/>
</dbReference>
<dbReference type="InterPro" id="IPR011047">
    <property type="entry name" value="Quinoprotein_ADH-like_sf"/>
</dbReference>
<evidence type="ECO:0000256" key="1">
    <source>
        <dbReference type="ARBA" id="ARBA00022574"/>
    </source>
</evidence>
<feature type="transmembrane region" description="Helical" evidence="4">
    <location>
        <begin position="455"/>
        <end position="477"/>
    </location>
</feature>
<evidence type="ECO:0000256" key="4">
    <source>
        <dbReference type="SAM" id="Phobius"/>
    </source>
</evidence>
<feature type="transmembrane region" description="Helical" evidence="4">
    <location>
        <begin position="506"/>
        <end position="531"/>
    </location>
</feature>
<evidence type="ECO:0000313" key="5">
    <source>
        <dbReference type="EMBL" id="GGL04511.1"/>
    </source>
</evidence>
<feature type="transmembrane region" description="Helical" evidence="4">
    <location>
        <begin position="12"/>
        <end position="29"/>
    </location>
</feature>
<evidence type="ECO:0000313" key="6">
    <source>
        <dbReference type="Proteomes" id="UP000656042"/>
    </source>
</evidence>
<dbReference type="SMART" id="SM00320">
    <property type="entry name" value="WD40"/>
    <property type="match status" value="3"/>
</dbReference>
<sequence>MNTRFRDARRTAVAATTIVTLTSMIWVISDFAYAAAVATAMSLLFAGVTLVLDLIDRLRPAHAELDTAVAVDELADAVGREWQAEATSRGLRDDSVLRLHWAPSPQAGDSLDAVLQSSGGRPLRIKLDGELRDEFDPAVVSLATEYHKIPSRRLVLLGEPGSGKTVLAMLLTLGLVTTRQPGGACPVLLNVAGWDPVREGFDAWLIRTVAQIYYNGQPHAARELLRHGLLIPVLDGLDEIPEASRRAAVEKINLAVRGTRPVVLTCRSNEYTDAIRDGSAVLSRAPVIELKPVTVDDLERYYGSLSWRDGVKWHAVYDRMRAEPDGPLAAAMSTPLIVSLARIVYQNLTDLPQELLDADVFDSRHKVENSLIGRTVPAAYADSPKAAHAERYLRFLADYLHDHGERDLHWWKLSARKLSAWTGPILGISVGLLAMVGVAVWVATFTPPDSVPPDTTMVIGASCGATLGLLLTVAWFANADRRPGRLSFKAEGSSARLRDGFTSGAVAMAVPTVAVLAGYALTISIASVWSLRNIQSFAQAVSTAIALIVLTGVTVGVQRWFDAADLTAAPVDPLTSMLQDRRLSFVMAAVGGLAFGAAFAPTLYIGMWVGTVAEQYVTRWSGWPGSPDLWLSLDARRYDVTRLNFATPEMATAALRMLPALAVVLLTLASRAWPRYVVATWVLFARRQLPLRLARFLADAQRRGVLRRSAAAYQFRHVRLQEQLSTMDHFGQARRATATSAAARRTRFVAGLASAAVVLVALTAVVVAVVPKNTAAPALHGDYVSVLSTDDGPAAPGAIQHAVFSPDTSLIAIAESDDPRVRLFSARDATARGTFRLPYRGMYPGTLLFSPDSSTLFIEGSTDDGRSGTLCDLATRHVFTFPLPGLPDREHRIWFSRDSRVLGAIVDGEATFVDVRADKVTLSASPTPGLFLSLDNDTTPPGAVVTFDPSAVAELRTAAGRLVRRFPDVRLGDRSAIKLGATERDALTYSESDGLRLWNAASGDLIANLTRHEEDMAWGFSGEDKFVQAIDRNRVGRVWDTADGRLLVRTPPISESTVAERITYSPAGDEFAVVDTAGTIRRWNTQGHELPVIATGQEKSRITYSPDGSLVVAVVPDGDGVRYTLTPTSGSGVSIGLPSADDPPAIESKFYTDSLLALHFSDHWRIYRTADGAAGFATDLIDQDTTALLAPGLIAVWDGNKLAIVNGVNGTRLTSFAVAEDSRREDLDPYFGIARTDGVVELRDPADGHCVARLVGHAGAIAEVQMSPDGTEVATSADDGTVRLWDLAKLRAQRTC</sequence>
<dbReference type="RefSeq" id="WP_189081162.1">
    <property type="nucleotide sequence ID" value="NZ_BMMX01000023.1"/>
</dbReference>
<dbReference type="Gene3D" id="2.130.10.10">
    <property type="entry name" value="YVTN repeat-like/Quinoprotein amine dehydrogenase"/>
    <property type="match status" value="3"/>
</dbReference>
<dbReference type="InterPro" id="IPR019775">
    <property type="entry name" value="WD40_repeat_CS"/>
</dbReference>
<gene>
    <name evidence="5" type="ORF">GCM10012284_43910</name>
</gene>
<dbReference type="PROSITE" id="PS00678">
    <property type="entry name" value="WD_REPEATS_1"/>
    <property type="match status" value="1"/>
</dbReference>
<feature type="repeat" description="WD" evidence="3">
    <location>
        <begin position="1254"/>
        <end position="1295"/>
    </location>
</feature>
<keyword evidence="6" id="KW-1185">Reference proteome</keyword>
<feature type="transmembrane region" description="Helical" evidence="4">
    <location>
        <begin position="585"/>
        <end position="609"/>
    </location>
</feature>
<evidence type="ECO:0008006" key="7">
    <source>
        <dbReference type="Google" id="ProtNLM"/>
    </source>
</evidence>
<dbReference type="PROSITE" id="PS50294">
    <property type="entry name" value="WD_REPEATS_REGION"/>
    <property type="match status" value="1"/>
</dbReference>
<reference evidence="5" key="2">
    <citation type="submission" date="2020-09" db="EMBL/GenBank/DDBJ databases">
        <authorList>
            <person name="Sun Q."/>
            <person name="Zhou Y."/>
        </authorList>
    </citation>
    <scope>NUCLEOTIDE SEQUENCE</scope>
    <source>
        <strain evidence="5">CGMCC 4.7299</strain>
    </source>
</reference>
<dbReference type="Proteomes" id="UP000656042">
    <property type="component" value="Unassembled WGS sequence"/>
</dbReference>
<name>A0A8J3FPW3_9ACTN</name>
<keyword evidence="4" id="KW-0812">Transmembrane</keyword>
<evidence type="ECO:0000256" key="3">
    <source>
        <dbReference type="PROSITE-ProRule" id="PRU00221"/>
    </source>
</evidence>
<dbReference type="EMBL" id="BMMX01000023">
    <property type="protein sequence ID" value="GGL04511.1"/>
    <property type="molecule type" value="Genomic_DNA"/>
</dbReference>
<keyword evidence="4" id="KW-0472">Membrane</keyword>